<dbReference type="InterPro" id="IPR050707">
    <property type="entry name" value="HTH_MetabolicPath_Reg"/>
</dbReference>
<dbReference type="SUPFAM" id="SSF46785">
    <property type="entry name" value="Winged helix' DNA-binding domain"/>
    <property type="match status" value="1"/>
</dbReference>
<dbReference type="RefSeq" id="WP_380025840.1">
    <property type="nucleotide sequence ID" value="NZ_JBHSHC010000093.1"/>
</dbReference>
<dbReference type="Pfam" id="PF09339">
    <property type="entry name" value="HTH_IclR"/>
    <property type="match status" value="1"/>
</dbReference>
<dbReference type="InterPro" id="IPR036390">
    <property type="entry name" value="WH_DNA-bd_sf"/>
</dbReference>
<dbReference type="PANTHER" id="PTHR30136">
    <property type="entry name" value="HELIX-TURN-HELIX TRANSCRIPTIONAL REGULATOR, ICLR FAMILY"/>
    <property type="match status" value="1"/>
</dbReference>
<evidence type="ECO:0000259" key="4">
    <source>
        <dbReference type="PROSITE" id="PS51077"/>
    </source>
</evidence>
<dbReference type="PROSITE" id="PS51078">
    <property type="entry name" value="ICLR_ED"/>
    <property type="match status" value="1"/>
</dbReference>
<dbReference type="Proteomes" id="UP001596002">
    <property type="component" value="Unassembled WGS sequence"/>
</dbReference>
<dbReference type="PANTHER" id="PTHR30136:SF24">
    <property type="entry name" value="HTH-TYPE TRANSCRIPTIONAL REPRESSOR ALLR"/>
    <property type="match status" value="1"/>
</dbReference>
<dbReference type="Gene3D" id="3.30.450.40">
    <property type="match status" value="1"/>
</dbReference>
<dbReference type="PROSITE" id="PS51077">
    <property type="entry name" value="HTH_ICLR"/>
    <property type="match status" value="1"/>
</dbReference>
<evidence type="ECO:0000256" key="2">
    <source>
        <dbReference type="ARBA" id="ARBA00023125"/>
    </source>
</evidence>
<dbReference type="EMBL" id="JBHSHC010000093">
    <property type="protein sequence ID" value="MFC4767920.1"/>
    <property type="molecule type" value="Genomic_DNA"/>
</dbReference>
<dbReference type="Pfam" id="PF01614">
    <property type="entry name" value="IclR_C"/>
    <property type="match status" value="1"/>
</dbReference>
<evidence type="ECO:0000313" key="7">
    <source>
        <dbReference type="Proteomes" id="UP001596002"/>
    </source>
</evidence>
<name>A0ABV9Q1D8_9BACL</name>
<feature type="domain" description="HTH iclR-type" evidence="4">
    <location>
        <begin position="5"/>
        <end position="65"/>
    </location>
</feature>
<evidence type="ECO:0000256" key="1">
    <source>
        <dbReference type="ARBA" id="ARBA00023015"/>
    </source>
</evidence>
<sequence length="263" mass="29261">MQHKNKTVVKSMELLNLFLTNERLSLQEMAELSKIPKTSVHRMIGSLEEMGFLTKDEEGKYSLGLLFLQFGQLVAERLDIRQVALPVMTRLRDEIGEAVNLIVRDGHEAIYIEKVDTNQPVRVYTAIGRRAPMYAGACPRILLAFLPDFEQDKYLNEVELKPIGSGTITDPDRLRTVLSESRKTGYSVSHSELHNSTSAVGAPIFNHQGQVVAGLSIVGPEARFQEDRLPVLIKKVQGAANEISHKLGWTGLKESLAADLAQN</sequence>
<keyword evidence="2" id="KW-0238">DNA-binding</keyword>
<dbReference type="SMART" id="SM00346">
    <property type="entry name" value="HTH_ICLR"/>
    <property type="match status" value="1"/>
</dbReference>
<reference evidence="7" key="1">
    <citation type="journal article" date="2019" name="Int. J. Syst. Evol. Microbiol.">
        <title>The Global Catalogue of Microorganisms (GCM) 10K type strain sequencing project: providing services to taxonomists for standard genome sequencing and annotation.</title>
        <authorList>
            <consortium name="The Broad Institute Genomics Platform"/>
            <consortium name="The Broad Institute Genome Sequencing Center for Infectious Disease"/>
            <person name="Wu L."/>
            <person name="Ma J."/>
        </authorList>
    </citation>
    <scope>NUCLEOTIDE SEQUENCE [LARGE SCALE GENOMIC DNA]</scope>
    <source>
        <strain evidence="7">WYCCWR 12678</strain>
    </source>
</reference>
<comment type="caution">
    <text evidence="6">The sequence shown here is derived from an EMBL/GenBank/DDBJ whole genome shotgun (WGS) entry which is preliminary data.</text>
</comment>
<proteinExistence type="predicted"/>
<evidence type="ECO:0000256" key="3">
    <source>
        <dbReference type="ARBA" id="ARBA00023163"/>
    </source>
</evidence>
<protein>
    <submittedName>
        <fullName evidence="6">IclR family transcriptional regulator</fullName>
    </submittedName>
</protein>
<dbReference type="InterPro" id="IPR014757">
    <property type="entry name" value="Tscrpt_reg_IclR_C"/>
</dbReference>
<accession>A0ABV9Q1D8</accession>
<organism evidence="6 7">
    <name type="scientific">Effusibacillus consociatus</name>
    <dbReference type="NCBI Taxonomy" id="1117041"/>
    <lineage>
        <taxon>Bacteria</taxon>
        <taxon>Bacillati</taxon>
        <taxon>Bacillota</taxon>
        <taxon>Bacilli</taxon>
        <taxon>Bacillales</taxon>
        <taxon>Alicyclobacillaceae</taxon>
        <taxon>Effusibacillus</taxon>
    </lineage>
</organism>
<dbReference type="InterPro" id="IPR005471">
    <property type="entry name" value="Tscrpt_reg_IclR_N"/>
</dbReference>
<gene>
    <name evidence="6" type="ORF">ACFO8Q_11205</name>
</gene>
<evidence type="ECO:0000259" key="5">
    <source>
        <dbReference type="PROSITE" id="PS51078"/>
    </source>
</evidence>
<dbReference type="SUPFAM" id="SSF55781">
    <property type="entry name" value="GAF domain-like"/>
    <property type="match status" value="1"/>
</dbReference>
<feature type="domain" description="IclR-ED" evidence="5">
    <location>
        <begin position="66"/>
        <end position="249"/>
    </location>
</feature>
<evidence type="ECO:0000313" key="6">
    <source>
        <dbReference type="EMBL" id="MFC4767920.1"/>
    </source>
</evidence>
<keyword evidence="7" id="KW-1185">Reference proteome</keyword>
<dbReference type="Gene3D" id="1.10.10.10">
    <property type="entry name" value="Winged helix-like DNA-binding domain superfamily/Winged helix DNA-binding domain"/>
    <property type="match status" value="1"/>
</dbReference>
<dbReference type="InterPro" id="IPR029016">
    <property type="entry name" value="GAF-like_dom_sf"/>
</dbReference>
<keyword evidence="3" id="KW-0804">Transcription</keyword>
<keyword evidence="1" id="KW-0805">Transcription regulation</keyword>
<dbReference type="InterPro" id="IPR036388">
    <property type="entry name" value="WH-like_DNA-bd_sf"/>
</dbReference>